<keyword evidence="3" id="KW-1185">Reference proteome</keyword>
<accession>A0A3N7FKA3</accession>
<proteinExistence type="predicted"/>
<dbReference type="AlphaFoldDB" id="A0A3N7FKA3"/>
<evidence type="ECO:0000313" key="2">
    <source>
        <dbReference type="EMBL" id="RQO96217.1"/>
    </source>
</evidence>
<dbReference type="InParanoid" id="A0A3N7FKA3"/>
<organism evidence="2 3">
    <name type="scientific">Populus trichocarpa</name>
    <name type="common">Western balsam poplar</name>
    <name type="synonym">Populus balsamifera subsp. trichocarpa</name>
    <dbReference type="NCBI Taxonomy" id="3694"/>
    <lineage>
        <taxon>Eukaryota</taxon>
        <taxon>Viridiplantae</taxon>
        <taxon>Streptophyta</taxon>
        <taxon>Embryophyta</taxon>
        <taxon>Tracheophyta</taxon>
        <taxon>Spermatophyta</taxon>
        <taxon>Magnoliopsida</taxon>
        <taxon>eudicotyledons</taxon>
        <taxon>Gunneridae</taxon>
        <taxon>Pentapetalae</taxon>
        <taxon>rosids</taxon>
        <taxon>fabids</taxon>
        <taxon>Malpighiales</taxon>
        <taxon>Salicaceae</taxon>
        <taxon>Saliceae</taxon>
        <taxon>Populus</taxon>
    </lineage>
</organism>
<sequence length="116" mass="13423">MESVQEEIRAQLESQNTSLNFEVEKLGPEKRKLVSNLMAQEKSLAKVEEKRDRLMTQLLQQQKKGFEIYKEQFTLLTIVKKKQTIKMVKMVEEASGAQEKIAGLEKINDVLHKQCS</sequence>
<protein>
    <submittedName>
        <fullName evidence="2">Uncharacterized protein</fullName>
    </submittedName>
</protein>
<evidence type="ECO:0000256" key="1">
    <source>
        <dbReference type="SAM" id="Coils"/>
    </source>
</evidence>
<gene>
    <name evidence="2" type="ORF">POPTR_010G040301</name>
</gene>
<dbReference type="EMBL" id="CM009299">
    <property type="protein sequence ID" value="RQO96217.1"/>
    <property type="molecule type" value="Genomic_DNA"/>
</dbReference>
<evidence type="ECO:0000313" key="3">
    <source>
        <dbReference type="Proteomes" id="UP000006729"/>
    </source>
</evidence>
<name>A0A3N7FKA3_POPTR</name>
<feature type="coiled-coil region" evidence="1">
    <location>
        <begin position="30"/>
        <end position="64"/>
    </location>
</feature>
<keyword evidence="1" id="KW-0175">Coiled coil</keyword>
<reference evidence="2 3" key="1">
    <citation type="journal article" date="2006" name="Science">
        <title>The genome of black cottonwood, Populus trichocarpa (Torr. &amp; Gray).</title>
        <authorList>
            <person name="Tuskan G.A."/>
            <person name="Difazio S."/>
            <person name="Jansson S."/>
            <person name="Bohlmann J."/>
            <person name="Grigoriev I."/>
            <person name="Hellsten U."/>
            <person name="Putnam N."/>
            <person name="Ralph S."/>
            <person name="Rombauts S."/>
            <person name="Salamov A."/>
            <person name="Schein J."/>
            <person name="Sterck L."/>
            <person name="Aerts A."/>
            <person name="Bhalerao R.R."/>
            <person name="Bhalerao R.P."/>
            <person name="Blaudez D."/>
            <person name="Boerjan W."/>
            <person name="Brun A."/>
            <person name="Brunner A."/>
            <person name="Busov V."/>
            <person name="Campbell M."/>
            <person name="Carlson J."/>
            <person name="Chalot M."/>
            <person name="Chapman J."/>
            <person name="Chen G.L."/>
            <person name="Cooper D."/>
            <person name="Coutinho P.M."/>
            <person name="Couturier J."/>
            <person name="Covert S."/>
            <person name="Cronk Q."/>
            <person name="Cunningham R."/>
            <person name="Davis J."/>
            <person name="Degroeve S."/>
            <person name="Dejardin A."/>
            <person name="Depamphilis C."/>
            <person name="Detter J."/>
            <person name="Dirks B."/>
            <person name="Dubchak I."/>
            <person name="Duplessis S."/>
            <person name="Ehlting J."/>
            <person name="Ellis B."/>
            <person name="Gendler K."/>
            <person name="Goodstein D."/>
            <person name="Gribskov M."/>
            <person name="Grimwood J."/>
            <person name="Groover A."/>
            <person name="Gunter L."/>
            <person name="Hamberger B."/>
            <person name="Heinze B."/>
            <person name="Helariutta Y."/>
            <person name="Henrissat B."/>
            <person name="Holligan D."/>
            <person name="Holt R."/>
            <person name="Huang W."/>
            <person name="Islam-Faridi N."/>
            <person name="Jones S."/>
            <person name="Jones-Rhoades M."/>
            <person name="Jorgensen R."/>
            <person name="Joshi C."/>
            <person name="Kangasjarvi J."/>
            <person name="Karlsson J."/>
            <person name="Kelleher C."/>
            <person name="Kirkpatrick R."/>
            <person name="Kirst M."/>
            <person name="Kohler A."/>
            <person name="Kalluri U."/>
            <person name="Larimer F."/>
            <person name="Leebens-Mack J."/>
            <person name="Leple J.C."/>
            <person name="Locascio P."/>
            <person name="Lou Y."/>
            <person name="Lucas S."/>
            <person name="Martin F."/>
            <person name="Montanini B."/>
            <person name="Napoli C."/>
            <person name="Nelson D.R."/>
            <person name="Nelson C."/>
            <person name="Nieminen K."/>
            <person name="Nilsson O."/>
            <person name="Pereda V."/>
            <person name="Peter G."/>
            <person name="Philippe R."/>
            <person name="Pilate G."/>
            <person name="Poliakov A."/>
            <person name="Razumovskaya J."/>
            <person name="Richardson P."/>
            <person name="Rinaldi C."/>
            <person name="Ritland K."/>
            <person name="Rouze P."/>
            <person name="Ryaboy D."/>
            <person name="Schmutz J."/>
            <person name="Schrader J."/>
            <person name="Segerman B."/>
            <person name="Shin H."/>
            <person name="Siddiqui A."/>
            <person name="Sterky F."/>
            <person name="Terry A."/>
            <person name="Tsai C.J."/>
            <person name="Uberbacher E."/>
            <person name="Unneberg P."/>
            <person name="Vahala J."/>
            <person name="Wall K."/>
            <person name="Wessler S."/>
            <person name="Yang G."/>
            <person name="Yin T."/>
            <person name="Douglas C."/>
            <person name="Marra M."/>
            <person name="Sandberg G."/>
            <person name="Van de Peer Y."/>
            <person name="Rokhsar D."/>
        </authorList>
    </citation>
    <scope>NUCLEOTIDE SEQUENCE [LARGE SCALE GENOMIC DNA]</scope>
    <source>
        <strain evidence="3">cv. Nisqually</strain>
    </source>
</reference>
<dbReference type="Proteomes" id="UP000006729">
    <property type="component" value="Chromosome 10"/>
</dbReference>